<gene>
    <name evidence="3" type="ORF">JIN81_04515</name>
</gene>
<protein>
    <submittedName>
        <fullName evidence="3">PPC domain-containing protein</fullName>
    </submittedName>
</protein>
<proteinExistence type="predicted"/>
<dbReference type="AlphaFoldDB" id="A0A934R9A4"/>
<dbReference type="Proteomes" id="UP000658278">
    <property type="component" value="Unassembled WGS sequence"/>
</dbReference>
<dbReference type="InterPro" id="IPR013783">
    <property type="entry name" value="Ig-like_fold"/>
</dbReference>
<dbReference type="RefSeq" id="WP_200277005.1">
    <property type="nucleotide sequence ID" value="NZ_JAENII010000003.1"/>
</dbReference>
<name>A0A934R9A4_9BACT</name>
<dbReference type="Gene3D" id="2.60.40.10">
    <property type="entry name" value="Immunoglobulins"/>
    <property type="match status" value="1"/>
</dbReference>
<evidence type="ECO:0000256" key="1">
    <source>
        <dbReference type="SAM" id="MobiDB-lite"/>
    </source>
</evidence>
<sequence length="810" mass="88279">MRPQLILLLTGLLTLAASASFSPKLDVILPRGAQRGQELQLHLVGQRLDKPQELLLHRPGIEMLGFEQKDKRLLAKVRIAPDAPLGEHPIRLRTTGGVSYLRSIWIGQFPTVQEAEPNDTFDTPQKIQLGSTVQGVSKVEDEDFYSVTLKKGQTLSVEVEAMRLARRFFDVYVAILDPKRFELAACDDATLVRTDAFASIVAPEDGEYRILVREAAYEGHDANQYRLHVGSFPRPSAVFPPAAKPGETIDLRFIGDATGDLTRKVTLPADASGLFPVFAERDGLSSPSPNWIHVSPLESINESEPNGTHKEANPMPPIPGAAHGILAEPDDTDTYRFTAKKDQNLEIRVLGRELRSPIDSTLILREAKGKGLANNDDQDGPDSILKWKCPADGDYLLSVRDKLGRGGPDFTYRLEILTRQPAITATLPLAERNNSQAQKMICIPRGGRYATAINITRTNLGCDARFEALTLPQGVTMHTPPSIPRATSNFPVIFQAAPDAPIAGGYHAFRIHATGDKAPELSGPLEEAIHLVEINNQGPYHSVFSEKIAVAVIDQAPFTLEVESPVAPIVPKGVKKLKVRVKRKEGFDAPITLRLPWKPPGIGAPDTIKIEAKKNEAEYELNANGDIQPGDWKLVVQGQANAKEGPLFVSSAFVPLTIAEPYLTASIDLGATEQGQDVAVLCKLETNQKFSGKAKAELIGLPHGTSTQVLEFSHDTKQLTFPVTVAKDAAVGKHSGLFLRIHIPYQSDTILHQCAQGGTLRIDKPRPAVAKAKPKSDAPPTADKPAKEAPKKPLSRLEQLRQQAKAKASQ</sequence>
<evidence type="ECO:0000256" key="2">
    <source>
        <dbReference type="SAM" id="SignalP"/>
    </source>
</evidence>
<evidence type="ECO:0000313" key="4">
    <source>
        <dbReference type="Proteomes" id="UP000658278"/>
    </source>
</evidence>
<organism evidence="3 4">
    <name type="scientific">Haloferula rosea</name>
    <dbReference type="NCBI Taxonomy" id="490093"/>
    <lineage>
        <taxon>Bacteria</taxon>
        <taxon>Pseudomonadati</taxon>
        <taxon>Verrucomicrobiota</taxon>
        <taxon>Verrucomicrobiia</taxon>
        <taxon>Verrucomicrobiales</taxon>
        <taxon>Verrucomicrobiaceae</taxon>
        <taxon>Haloferula</taxon>
    </lineage>
</organism>
<keyword evidence="4" id="KW-1185">Reference proteome</keyword>
<reference evidence="3" key="1">
    <citation type="submission" date="2021-01" db="EMBL/GenBank/DDBJ databases">
        <title>Modified the classification status of verrucomicrobia.</title>
        <authorList>
            <person name="Feng X."/>
        </authorList>
    </citation>
    <scope>NUCLEOTIDE SEQUENCE</scope>
    <source>
        <strain evidence="3">KCTC 22201</strain>
    </source>
</reference>
<feature type="region of interest" description="Disordered" evidence="1">
    <location>
        <begin position="299"/>
        <end position="327"/>
    </location>
</feature>
<dbReference type="EMBL" id="JAENII010000003">
    <property type="protein sequence ID" value="MBK1826270.1"/>
    <property type="molecule type" value="Genomic_DNA"/>
</dbReference>
<dbReference type="SUPFAM" id="SSF89260">
    <property type="entry name" value="Collagen-binding domain"/>
    <property type="match status" value="1"/>
</dbReference>
<feature type="region of interest" description="Disordered" evidence="1">
    <location>
        <begin position="762"/>
        <end position="810"/>
    </location>
</feature>
<accession>A0A934R9A4</accession>
<dbReference type="Gene3D" id="2.60.120.380">
    <property type="match status" value="2"/>
</dbReference>
<keyword evidence="2" id="KW-0732">Signal</keyword>
<comment type="caution">
    <text evidence="3">The sequence shown here is derived from an EMBL/GenBank/DDBJ whole genome shotgun (WGS) entry which is preliminary data.</text>
</comment>
<evidence type="ECO:0000313" key="3">
    <source>
        <dbReference type="EMBL" id="MBK1826270.1"/>
    </source>
</evidence>
<feature type="signal peptide" evidence="2">
    <location>
        <begin position="1"/>
        <end position="19"/>
    </location>
</feature>
<feature type="chain" id="PRO_5037566631" evidence="2">
    <location>
        <begin position="20"/>
        <end position="810"/>
    </location>
</feature>